<sequence length="29" mass="3221">MDPIINADIAFDSDFVRWGAGPSGREKVR</sequence>
<keyword evidence="2" id="KW-1185">Reference proteome</keyword>
<protein>
    <submittedName>
        <fullName evidence="1">Uncharacterized protein</fullName>
    </submittedName>
</protein>
<organism evidence="1 2">
    <name type="scientific">Croceibacterium atlanticum</name>
    <dbReference type="NCBI Taxonomy" id="1267766"/>
    <lineage>
        <taxon>Bacteria</taxon>
        <taxon>Pseudomonadati</taxon>
        <taxon>Pseudomonadota</taxon>
        <taxon>Alphaproteobacteria</taxon>
        <taxon>Sphingomonadales</taxon>
        <taxon>Erythrobacteraceae</taxon>
        <taxon>Croceibacterium</taxon>
    </lineage>
</organism>
<dbReference type="EMBL" id="CP011452">
    <property type="protein sequence ID" value="AKH41083.1"/>
    <property type="molecule type" value="Genomic_DNA"/>
</dbReference>
<dbReference type="PATRIC" id="fig|1267766.3.peg.17"/>
<proteinExistence type="predicted"/>
<dbReference type="KEGG" id="aay:WYH_00016"/>
<gene>
    <name evidence="1" type="ORF">WYH_00016</name>
</gene>
<evidence type="ECO:0000313" key="1">
    <source>
        <dbReference type="EMBL" id="AKH41083.1"/>
    </source>
</evidence>
<dbReference type="Proteomes" id="UP000034392">
    <property type="component" value="Chromosome"/>
</dbReference>
<accession>A0A0F7KKH5</accession>
<evidence type="ECO:0000313" key="2">
    <source>
        <dbReference type="Proteomes" id="UP000034392"/>
    </source>
</evidence>
<dbReference type="AlphaFoldDB" id="A0A0F7KKH5"/>
<name>A0A0F7KKH5_9SPHN</name>
<reference evidence="1" key="1">
    <citation type="submission" date="2015-05" db="EMBL/GenBank/DDBJ databases">
        <title>The complete genome of Altererythrobacter atlanticus strain 26DY36.</title>
        <authorList>
            <person name="Wu Y.-H."/>
            <person name="Cheng H."/>
            <person name="Wu X.-W."/>
        </authorList>
    </citation>
    <scope>NUCLEOTIDE SEQUENCE [LARGE SCALE GENOMIC DNA]</scope>
    <source>
        <strain evidence="1">26DY36</strain>
    </source>
</reference>